<protein>
    <recommendedName>
        <fullName evidence="1">YcaO domain-containing protein</fullName>
    </recommendedName>
</protein>
<gene>
    <name evidence="2" type="ORF">SAZU_4549</name>
</gene>
<dbReference type="PROSITE" id="PS51664">
    <property type="entry name" value="YCAO"/>
    <property type="match status" value="1"/>
</dbReference>
<dbReference type="AlphaFoldDB" id="A0A0K8PPA2"/>
<dbReference type="PANTHER" id="PTHR37809:SF1">
    <property type="entry name" value="RIBOSOMAL PROTEIN S12 METHYLTHIOTRANSFERASE ACCESSORY FACTOR YCAO"/>
    <property type="match status" value="1"/>
</dbReference>
<reference evidence="2" key="1">
    <citation type="journal article" date="2015" name="Genome Announc.">
        <title>Draft Genome Sequence of Thiostrepton-Producing Streptomyces azureus ATCC 14921.</title>
        <authorList>
            <person name="Sakihara K."/>
            <person name="Maeda J."/>
            <person name="Tashiro K."/>
            <person name="Fujino Y."/>
            <person name="Kuhara S."/>
            <person name="Ohshima T."/>
            <person name="Ogata S."/>
            <person name="Doi K."/>
        </authorList>
    </citation>
    <scope>NUCLEOTIDE SEQUENCE [LARGE SCALE GENOMIC DNA]</scope>
    <source>
        <strain evidence="2">ATCC14921</strain>
    </source>
</reference>
<sequence>MIDVLATLAPEAQLTRGWQLHPPGTGEPQWRGLVHLAGQQGEPVSGGPSQPISHEVVGAYGVNRADVLVRATGEAVERFALQPLPGEGRRGPSTALDGDVLGFHEAGLGAEDCVGQVRTWYPARRLLDGHRMWVPAGLVDHPPRPEDSDGFDPTPSGAAAGAGPGMALRSALLEVIERDALTVAWVRALTLRRIDPEVSIAAAPGSPSWRRFGSALRHARAGGWEPVLAEVPTAVDGVTCVVGILLGDQGAAVGCNASTDPGQSLAGALQEALQVMSCLRLVGPRYADEPVPGIVTEDMDRARWFASAEGRETVRRWCDGFEPGSAALRLTPGQPSTEEILAGLHAQGARPLAVDLSHRLPPAVRAMGWAVVKVIPAGLQPLRIDERCSFGWNRFRLETAEARTGLRARSGHSPHPHPLI</sequence>
<name>A0A0K8PPA2_STRAJ</name>
<dbReference type="Gene3D" id="3.30.1330.230">
    <property type="match status" value="1"/>
</dbReference>
<organism evidence="2 3">
    <name type="scientific">Streptomyces azureus</name>
    <dbReference type="NCBI Taxonomy" id="146537"/>
    <lineage>
        <taxon>Bacteria</taxon>
        <taxon>Bacillati</taxon>
        <taxon>Actinomycetota</taxon>
        <taxon>Actinomycetes</taxon>
        <taxon>Kitasatosporales</taxon>
        <taxon>Streptomycetaceae</taxon>
        <taxon>Streptomyces</taxon>
    </lineage>
</organism>
<evidence type="ECO:0000313" key="2">
    <source>
        <dbReference type="EMBL" id="GAP49686.1"/>
    </source>
</evidence>
<feature type="domain" description="YcaO" evidence="1">
    <location>
        <begin position="59"/>
        <end position="420"/>
    </location>
</feature>
<evidence type="ECO:0000313" key="3">
    <source>
        <dbReference type="Proteomes" id="UP000053859"/>
    </source>
</evidence>
<evidence type="ECO:0000259" key="1">
    <source>
        <dbReference type="PROSITE" id="PS51664"/>
    </source>
</evidence>
<dbReference type="InterPro" id="IPR003776">
    <property type="entry name" value="YcaO-like_dom"/>
</dbReference>
<dbReference type="PANTHER" id="PTHR37809">
    <property type="entry name" value="RIBOSOMAL PROTEIN S12 METHYLTHIOTRANSFERASE ACCESSORY FACTOR YCAO"/>
    <property type="match status" value="1"/>
</dbReference>
<accession>A0A0K8PPA2</accession>
<dbReference type="Pfam" id="PF02624">
    <property type="entry name" value="YcaO"/>
    <property type="match status" value="1"/>
</dbReference>
<keyword evidence="3" id="KW-1185">Reference proteome</keyword>
<dbReference type="RefSeq" id="WP_059419702.1">
    <property type="nucleotide sequence ID" value="NZ_DF968309.1"/>
</dbReference>
<dbReference type="PATRIC" id="fig|146537.3.peg.4781"/>
<proteinExistence type="predicted"/>
<dbReference type="EMBL" id="DF968309">
    <property type="protein sequence ID" value="GAP49686.1"/>
    <property type="molecule type" value="Genomic_DNA"/>
</dbReference>
<dbReference type="Proteomes" id="UP000053859">
    <property type="component" value="Unassembled WGS sequence"/>
</dbReference>